<dbReference type="GO" id="GO:0009244">
    <property type="term" value="P:lipopolysaccharide core region biosynthetic process"/>
    <property type="evidence" value="ECO:0007669"/>
    <property type="project" value="UniProtKB-UniRule"/>
</dbReference>
<comment type="similarity">
    <text evidence="2">Belongs to the glycosyltransferase group 1 family. Glycosyltransferase 30 subfamily.</text>
</comment>
<dbReference type="InterPro" id="IPR038107">
    <property type="entry name" value="Glycos_transf_N_sf"/>
</dbReference>
<gene>
    <name evidence="11" type="ORF">ETSY2_03905</name>
</gene>
<keyword evidence="9" id="KW-1003">Cell membrane</keyword>
<organism evidence="11 12">
    <name type="scientific">Candidatus Entotheonella gemina</name>
    <dbReference type="NCBI Taxonomy" id="1429439"/>
    <lineage>
        <taxon>Bacteria</taxon>
        <taxon>Pseudomonadati</taxon>
        <taxon>Nitrospinota/Tectimicrobiota group</taxon>
        <taxon>Candidatus Tectimicrobiota</taxon>
        <taxon>Candidatus Entotheonellia</taxon>
        <taxon>Candidatus Entotheonellales</taxon>
        <taxon>Candidatus Entotheonellaceae</taxon>
        <taxon>Candidatus Entotheonella</taxon>
    </lineage>
</organism>
<protein>
    <recommendedName>
        <fullName evidence="4 9">3-deoxy-D-manno-octulosonic acid transferase</fullName>
        <shortName evidence="9">Kdo transferase</shortName>
        <ecNumber evidence="3 9">2.4.99.12</ecNumber>
    </recommendedName>
    <alternativeName>
        <fullName evidence="6 9">Lipid IV(A) 3-deoxy-D-manno-octulosonic acid transferase</fullName>
    </alternativeName>
</protein>
<keyword evidence="9" id="KW-0812">Transmembrane</keyword>
<evidence type="ECO:0000256" key="1">
    <source>
        <dbReference type="ARBA" id="ARBA00004713"/>
    </source>
</evidence>
<evidence type="ECO:0000256" key="6">
    <source>
        <dbReference type="ARBA" id="ARBA00031445"/>
    </source>
</evidence>
<evidence type="ECO:0000256" key="7">
    <source>
        <dbReference type="ARBA" id="ARBA00049183"/>
    </source>
</evidence>
<keyword evidence="12" id="KW-1185">Reference proteome</keyword>
<dbReference type="InterPro" id="IPR039901">
    <property type="entry name" value="Kdotransferase"/>
</dbReference>
<evidence type="ECO:0000256" key="8">
    <source>
        <dbReference type="PIRSR" id="PIRSR639901-1"/>
    </source>
</evidence>
<dbReference type="InterPro" id="IPR007507">
    <property type="entry name" value="Glycos_transf_N"/>
</dbReference>
<comment type="subcellular location">
    <subcellularLocation>
        <location evidence="9">Cell membrane</location>
    </subcellularLocation>
</comment>
<evidence type="ECO:0000256" key="3">
    <source>
        <dbReference type="ARBA" id="ARBA00012621"/>
    </source>
</evidence>
<evidence type="ECO:0000256" key="5">
    <source>
        <dbReference type="ARBA" id="ARBA00022679"/>
    </source>
</evidence>
<accession>W4MET9</accession>
<comment type="function">
    <text evidence="9">Involved in lipopolysaccharide (LPS) biosynthesis. Catalyzes the transfer of 3-deoxy-D-manno-octulosonate (Kdo) residue(s) from CMP-Kdo to lipid IV(A), the tetraacyldisaccharide-1,4'-bisphosphate precursor of lipid A.</text>
</comment>
<comment type="caution">
    <text evidence="11">The sequence shown here is derived from an EMBL/GenBank/DDBJ whole genome shotgun (WGS) entry which is preliminary data.</text>
</comment>
<dbReference type="PATRIC" id="fig|1429439.4.peg.665"/>
<evidence type="ECO:0000259" key="10">
    <source>
        <dbReference type="Pfam" id="PF04413"/>
    </source>
</evidence>
<dbReference type="AlphaFoldDB" id="W4MET9"/>
<sequence>MYALYTILLILIGLLSLPYLLWRSLRGAGYHRDWLERFGCGAAQRHVGQPAQNGPLWFHAASVGEVQGLQPIIAELHKRFPALPVVCSTFTPSGKMMAKRLVPRAARVFLLPFDLPWVMPRLMRRLQPQALIIQETELWPNCLRAAARQGVPVMVVNGRLSPRSARRYRWIRILMQRVLSDITLIMAQTQETAQRFEALGAVAQRLKVVGNTNIDRALLAQSDLVVPHVLTILTQGRRIWVGGSTHEGEEAMLLEAYRRVRQHHPEVLLVLAPRHLERVDAVVRQIQAANFRAVRRSGYDAKATDALTGDAVVILDTLGELVPLYGLCTVAFVGGSLVPIGGHNILEPAMFAKPLMFGPYMHHFPDLAHMLCAAGGAIQVPDAEALYPEVLRLLQQPDEAELIGRRAHQTLQVNRGALAAVVDDIARTLHRMKIA</sequence>
<dbReference type="UniPathway" id="UPA00958"/>
<dbReference type="GO" id="GO:0009245">
    <property type="term" value="P:lipid A biosynthetic process"/>
    <property type="evidence" value="ECO:0007669"/>
    <property type="project" value="TreeGrafter"/>
</dbReference>
<dbReference type="EMBL" id="AZHX01000155">
    <property type="protein sequence ID" value="ETX08695.1"/>
    <property type="molecule type" value="Genomic_DNA"/>
</dbReference>
<evidence type="ECO:0000313" key="11">
    <source>
        <dbReference type="EMBL" id="ETX08695.1"/>
    </source>
</evidence>
<keyword evidence="5 9" id="KW-0808">Transferase</keyword>
<name>W4MET9_9BACT</name>
<dbReference type="PANTHER" id="PTHR42755">
    <property type="entry name" value="3-DEOXY-MANNO-OCTULOSONATE CYTIDYLYLTRANSFERASE"/>
    <property type="match status" value="1"/>
</dbReference>
<evidence type="ECO:0000313" key="12">
    <source>
        <dbReference type="Proteomes" id="UP000019140"/>
    </source>
</evidence>
<comment type="pathway">
    <text evidence="1 9">Bacterial outer membrane biogenesis; LPS core biosynthesis.</text>
</comment>
<feature type="active site" description="Proton acceptor" evidence="8">
    <location>
        <position position="65"/>
    </location>
</feature>
<evidence type="ECO:0000256" key="4">
    <source>
        <dbReference type="ARBA" id="ARBA00019077"/>
    </source>
</evidence>
<evidence type="ECO:0000256" key="2">
    <source>
        <dbReference type="ARBA" id="ARBA00006380"/>
    </source>
</evidence>
<dbReference type="PANTHER" id="PTHR42755:SF1">
    <property type="entry name" value="3-DEOXY-D-MANNO-OCTULOSONIC ACID TRANSFERASE, MITOCHONDRIAL-RELATED"/>
    <property type="match status" value="1"/>
</dbReference>
<proteinExistence type="inferred from homology"/>
<dbReference type="GO" id="GO:0005886">
    <property type="term" value="C:plasma membrane"/>
    <property type="evidence" value="ECO:0007669"/>
    <property type="project" value="UniProtKB-SubCell"/>
</dbReference>
<dbReference type="Gene3D" id="3.40.50.11720">
    <property type="entry name" value="3-Deoxy-D-manno-octulosonic-acid transferase, N-terminal domain"/>
    <property type="match status" value="1"/>
</dbReference>
<comment type="catalytic activity">
    <reaction evidence="7 9">
        <text>lipid IVA (E. coli) + CMP-3-deoxy-beta-D-manno-octulosonate = alpha-Kdo-(2-&gt;6)-lipid IVA (E. coli) + CMP + H(+)</text>
        <dbReference type="Rhea" id="RHEA:28066"/>
        <dbReference type="ChEBI" id="CHEBI:15378"/>
        <dbReference type="ChEBI" id="CHEBI:58603"/>
        <dbReference type="ChEBI" id="CHEBI:60364"/>
        <dbReference type="ChEBI" id="CHEBI:60377"/>
        <dbReference type="ChEBI" id="CHEBI:85987"/>
        <dbReference type="EC" id="2.4.99.12"/>
    </reaction>
</comment>
<feature type="domain" description="3-deoxy-D-manno-octulosonic-acid transferase N-terminal" evidence="10">
    <location>
        <begin position="33"/>
        <end position="215"/>
    </location>
</feature>
<dbReference type="Pfam" id="PF04413">
    <property type="entry name" value="Glycos_transf_N"/>
    <property type="match status" value="1"/>
</dbReference>
<keyword evidence="9" id="KW-0448">Lipopolysaccharide biosynthesis</keyword>
<dbReference type="Gene3D" id="3.40.50.2000">
    <property type="entry name" value="Glycogen Phosphorylase B"/>
    <property type="match status" value="1"/>
</dbReference>
<dbReference type="GO" id="GO:0043842">
    <property type="term" value="F:Kdo transferase activity"/>
    <property type="evidence" value="ECO:0007669"/>
    <property type="project" value="UniProtKB-EC"/>
</dbReference>
<dbReference type="HOGENOM" id="CLU_036146_2_0_7"/>
<dbReference type="FunFam" id="3.40.50.2000:FF:000032">
    <property type="entry name" value="3-deoxy-D-manno-octulosonic acid transferase"/>
    <property type="match status" value="1"/>
</dbReference>
<keyword evidence="9" id="KW-1133">Transmembrane helix</keyword>
<dbReference type="EC" id="2.4.99.12" evidence="3 9"/>
<reference evidence="11 12" key="1">
    <citation type="journal article" date="2014" name="Nature">
        <title>An environmental bacterial taxon with a large and distinct metabolic repertoire.</title>
        <authorList>
            <person name="Wilson M.C."/>
            <person name="Mori T."/>
            <person name="Ruckert C."/>
            <person name="Uria A.R."/>
            <person name="Helf M.J."/>
            <person name="Takada K."/>
            <person name="Gernert C."/>
            <person name="Steffens U.A."/>
            <person name="Heycke N."/>
            <person name="Schmitt S."/>
            <person name="Rinke C."/>
            <person name="Helfrich E.J."/>
            <person name="Brachmann A.O."/>
            <person name="Gurgui C."/>
            <person name="Wakimoto T."/>
            <person name="Kracht M."/>
            <person name="Crusemann M."/>
            <person name="Hentschel U."/>
            <person name="Abe I."/>
            <person name="Matsunaga S."/>
            <person name="Kalinowski J."/>
            <person name="Takeyama H."/>
            <person name="Piel J."/>
        </authorList>
    </citation>
    <scope>NUCLEOTIDE SEQUENCE [LARGE SCALE GENOMIC DNA]</scope>
    <source>
        <strain evidence="12">TSY2</strain>
    </source>
</reference>
<keyword evidence="9" id="KW-0472">Membrane</keyword>
<dbReference type="SUPFAM" id="SSF53756">
    <property type="entry name" value="UDP-Glycosyltransferase/glycogen phosphorylase"/>
    <property type="match status" value="1"/>
</dbReference>
<feature type="transmembrane region" description="Helical" evidence="9">
    <location>
        <begin position="6"/>
        <end position="22"/>
    </location>
</feature>
<evidence type="ECO:0000256" key="9">
    <source>
        <dbReference type="RuleBase" id="RU365103"/>
    </source>
</evidence>
<dbReference type="Proteomes" id="UP000019140">
    <property type="component" value="Unassembled WGS sequence"/>
</dbReference>